<proteinExistence type="predicted"/>
<reference evidence="2" key="1">
    <citation type="journal article" date="2015" name="PLoS Genet.">
        <title>Genome Sequence and Transcriptome Analyses of Chrysochromulina tobin: Metabolic Tools for Enhanced Algal Fitness in the Prominent Order Prymnesiales (Haptophyceae).</title>
        <authorList>
            <person name="Hovde B.T."/>
            <person name="Deodato C.R."/>
            <person name="Hunsperger H.M."/>
            <person name="Ryken S.A."/>
            <person name="Yost W."/>
            <person name="Jha R.K."/>
            <person name="Patterson J."/>
            <person name="Monnat R.J. Jr."/>
            <person name="Barlow S.B."/>
            <person name="Starkenburg S.R."/>
            <person name="Cattolico R.A."/>
        </authorList>
    </citation>
    <scope>NUCLEOTIDE SEQUENCE</scope>
    <source>
        <strain evidence="2">CCMP291</strain>
    </source>
</reference>
<dbReference type="OrthoDB" id="194611at2759"/>
<evidence type="ECO:0000313" key="2">
    <source>
        <dbReference type="Proteomes" id="UP000037460"/>
    </source>
</evidence>
<gene>
    <name evidence="1" type="ORF">Ctob_007173</name>
</gene>
<comment type="caution">
    <text evidence="1">The sequence shown here is derived from an EMBL/GenBank/DDBJ whole genome shotgun (WGS) entry which is preliminary data.</text>
</comment>
<dbReference type="AlphaFoldDB" id="A0A0M0JQF9"/>
<accession>A0A0M0JQF9</accession>
<organism evidence="1 2">
    <name type="scientific">Chrysochromulina tobinii</name>
    <dbReference type="NCBI Taxonomy" id="1460289"/>
    <lineage>
        <taxon>Eukaryota</taxon>
        <taxon>Haptista</taxon>
        <taxon>Haptophyta</taxon>
        <taxon>Prymnesiophyceae</taxon>
        <taxon>Prymnesiales</taxon>
        <taxon>Chrysochromulinaceae</taxon>
        <taxon>Chrysochromulina</taxon>
    </lineage>
</organism>
<dbReference type="GO" id="GO:0005762">
    <property type="term" value="C:mitochondrial large ribosomal subunit"/>
    <property type="evidence" value="ECO:0007669"/>
    <property type="project" value="TreeGrafter"/>
</dbReference>
<dbReference type="InterPro" id="IPR040008">
    <property type="entry name" value="Ribosomal_mL46"/>
</dbReference>
<protein>
    <submittedName>
        <fullName evidence="1">50s ribosomal subunit l30</fullName>
    </submittedName>
</protein>
<sequence length="185" mass="20147">MLTPDVAPLTVVQQQAQAAAVRQKVYPTPLTAAEEGPDQQRARLRMEALVEREGAREGEGDRTGDQRSLDRQLAHRLYLLVQVDGRWQFPHLAWQPPESARDGLRRAITQSCGDGLATHQMGNAPLGHTSLASGDALFLWRHLYVSGGVTVPPGNDYAWVTKAELAKLVSKELGDLSAIACGPFS</sequence>
<dbReference type="EMBL" id="JWZX01002505">
    <property type="protein sequence ID" value="KOO28839.1"/>
    <property type="molecule type" value="Genomic_DNA"/>
</dbReference>
<evidence type="ECO:0000313" key="1">
    <source>
        <dbReference type="EMBL" id="KOO28839.1"/>
    </source>
</evidence>
<dbReference type="PANTHER" id="PTHR13124">
    <property type="entry name" value="39S RIBOSOMAL PROTEIN L46, MITOCHONDRIAL PRECURSOR-RELATED"/>
    <property type="match status" value="1"/>
</dbReference>
<dbReference type="Proteomes" id="UP000037460">
    <property type="component" value="Unassembled WGS sequence"/>
</dbReference>
<dbReference type="Gene3D" id="3.90.79.10">
    <property type="entry name" value="Nucleoside Triphosphate Pyrophosphohydrolase"/>
    <property type="match status" value="1"/>
</dbReference>
<keyword evidence="2" id="KW-1185">Reference proteome</keyword>
<name>A0A0M0JQF9_9EUKA</name>
<dbReference type="PANTHER" id="PTHR13124:SF12">
    <property type="entry name" value="LARGE RIBOSOMAL SUBUNIT PROTEIN ML46"/>
    <property type="match status" value="1"/>
</dbReference>
<dbReference type="GO" id="GO:0003735">
    <property type="term" value="F:structural constituent of ribosome"/>
    <property type="evidence" value="ECO:0007669"/>
    <property type="project" value="InterPro"/>
</dbReference>